<sequence>MTLPPVTLISAPRATAQPIDLGGESFLADPSGALIWPRRDTVLVADLHFEKGSAFARKGQLLPPYDSLETLIRLEDLVATWGPRRILCLGDSFHDRDGPARLDPLDRQRLARLVAAHDWIWITGNHDHGAAASLGGTVMDELLEAGVALRHEAAAAAADERLEISGHFHPKAILRVRGRRLSRRCFAGGRAPCGRDRLVLPAFGAYAGGLNALDPAVTRLFAGGFDVWATGDRAVHRLPSSRLDPDQSHVGGHRPSSGRAVQGAAVPGITSDADEA</sequence>
<accession>I3TMB2</accession>
<dbReference type="RefSeq" id="WP_014745578.1">
    <property type="nucleotide sequence ID" value="NC_017956.1"/>
</dbReference>
<evidence type="ECO:0000259" key="2">
    <source>
        <dbReference type="Pfam" id="PF00149"/>
    </source>
</evidence>
<feature type="domain" description="Calcineurin-like phosphoesterase" evidence="2">
    <location>
        <begin position="42"/>
        <end position="127"/>
    </location>
</feature>
<dbReference type="Gene3D" id="3.60.21.10">
    <property type="match status" value="1"/>
</dbReference>
<evidence type="ECO:0000256" key="1">
    <source>
        <dbReference type="SAM" id="MobiDB-lite"/>
    </source>
</evidence>
<dbReference type="Pfam" id="PF00149">
    <property type="entry name" value="Metallophos"/>
    <property type="match status" value="1"/>
</dbReference>
<dbReference type="NCBIfam" id="TIGR04123">
    <property type="entry name" value="P_estr_lig_assc"/>
    <property type="match status" value="1"/>
</dbReference>
<organism evidence="3 4">
    <name type="scientific">Tistrella mobilis (strain KA081020-065)</name>
    <dbReference type="NCBI Taxonomy" id="1110502"/>
    <lineage>
        <taxon>Bacteria</taxon>
        <taxon>Pseudomonadati</taxon>
        <taxon>Pseudomonadota</taxon>
        <taxon>Alphaproteobacteria</taxon>
        <taxon>Geminicoccales</taxon>
        <taxon>Geminicoccaceae</taxon>
        <taxon>Tistrella</taxon>
    </lineage>
</organism>
<dbReference type="InterPro" id="IPR029052">
    <property type="entry name" value="Metallo-depent_PP-like"/>
</dbReference>
<feature type="region of interest" description="Disordered" evidence="1">
    <location>
        <begin position="238"/>
        <end position="276"/>
    </location>
</feature>
<evidence type="ECO:0000313" key="3">
    <source>
        <dbReference type="EMBL" id="AFK53900.1"/>
    </source>
</evidence>
<dbReference type="PANTHER" id="PTHR39323">
    <property type="entry name" value="BLR1149 PROTEIN"/>
    <property type="match status" value="1"/>
</dbReference>
<proteinExistence type="predicted"/>
<reference evidence="3 4" key="1">
    <citation type="journal article" date="2012" name="J. Am. Chem. Soc.">
        <title>Bacterial biosynthesis and maturation of the didemnin anti-cancer agents.</title>
        <authorList>
            <person name="Xu Y."/>
            <person name="Kersten R.D."/>
            <person name="Nam S.J."/>
            <person name="Lu L."/>
            <person name="Al-Suwailem A.M."/>
            <person name="Zheng H."/>
            <person name="Fenical W."/>
            <person name="Dorrestein P.C."/>
            <person name="Moore B.S."/>
            <person name="Qian P.Y."/>
        </authorList>
    </citation>
    <scope>NUCLEOTIDE SEQUENCE [LARGE SCALE GENOMIC DNA]</scope>
    <source>
        <strain evidence="3 4">KA081020-065</strain>
    </source>
</reference>
<dbReference type="eggNOG" id="COG1407">
    <property type="taxonomic scope" value="Bacteria"/>
</dbReference>
<protein>
    <recommendedName>
        <fullName evidence="2">Calcineurin-like phosphoesterase domain-containing protein</fullName>
    </recommendedName>
</protein>
<evidence type="ECO:0000313" key="4">
    <source>
        <dbReference type="Proteomes" id="UP000005258"/>
    </source>
</evidence>
<dbReference type="GO" id="GO:0016787">
    <property type="term" value="F:hydrolase activity"/>
    <property type="evidence" value="ECO:0007669"/>
    <property type="project" value="InterPro"/>
</dbReference>
<dbReference type="KEGG" id="tmo:TMO_2062"/>
<dbReference type="PANTHER" id="PTHR39323:SF1">
    <property type="entry name" value="BLR1149 PROTEIN"/>
    <property type="match status" value="1"/>
</dbReference>
<dbReference type="AlphaFoldDB" id="I3TMB2"/>
<gene>
    <name evidence="3" type="ordered locus">TMO_2062</name>
</gene>
<dbReference type="InterPro" id="IPR004843">
    <property type="entry name" value="Calcineurin-like_PHP"/>
</dbReference>
<dbReference type="STRING" id="1110502.TMO_2062"/>
<dbReference type="HOGENOM" id="CLU_075478_2_0_5"/>
<dbReference type="PATRIC" id="fig|1110502.3.peg.2124"/>
<keyword evidence="4" id="KW-1185">Reference proteome</keyword>
<dbReference type="SUPFAM" id="SSF56300">
    <property type="entry name" value="Metallo-dependent phosphatases"/>
    <property type="match status" value="1"/>
</dbReference>
<name>I3TMB2_TISMK</name>
<dbReference type="EMBL" id="CP003236">
    <property type="protein sequence ID" value="AFK53900.1"/>
    <property type="molecule type" value="Genomic_DNA"/>
</dbReference>
<dbReference type="Proteomes" id="UP000005258">
    <property type="component" value="Chromosome"/>
</dbReference>
<dbReference type="InterPro" id="IPR026336">
    <property type="entry name" value="PdeM-like"/>
</dbReference>